<reference evidence="2 3" key="1">
    <citation type="submission" date="2017-10" db="EMBL/GenBank/DDBJ databases">
        <title>Genome sequence of Caulobacter mirabilis FWC38.</title>
        <authorList>
            <person name="Fiebig A."/>
            <person name="Crosson S."/>
        </authorList>
    </citation>
    <scope>NUCLEOTIDE SEQUENCE [LARGE SCALE GENOMIC DNA]</scope>
    <source>
        <strain evidence="2 3">FWC 38</strain>
    </source>
</reference>
<feature type="signal peptide" evidence="1">
    <location>
        <begin position="1"/>
        <end position="28"/>
    </location>
</feature>
<dbReference type="EMBL" id="CP024201">
    <property type="protein sequence ID" value="ATQ43651.1"/>
    <property type="molecule type" value="Genomic_DNA"/>
</dbReference>
<dbReference type="AlphaFoldDB" id="A0A2D2B088"/>
<name>A0A2D2B088_9CAUL</name>
<protein>
    <submittedName>
        <fullName evidence="2">TraB/GumN family protein</fullName>
    </submittedName>
</protein>
<dbReference type="KEGG" id="cmb:CSW64_15245"/>
<evidence type="ECO:0000313" key="3">
    <source>
        <dbReference type="Proteomes" id="UP000228945"/>
    </source>
</evidence>
<dbReference type="Proteomes" id="UP000228945">
    <property type="component" value="Chromosome"/>
</dbReference>
<accession>A0A2D2B088</accession>
<dbReference type="OrthoDB" id="9806326at2"/>
<dbReference type="InterPro" id="IPR002816">
    <property type="entry name" value="TraB/PrgY/GumN_fam"/>
</dbReference>
<sequence length="293" mass="31241">MFQRFRHLAAASVAAVAVVLTAASPAAAEPALWVVKDEDSTLYLFGTVHVLKPDTPWRSAGVDKALAESSELWIEVEADDPAVMQPLVLKYGIDPAKPLSSKMTPQMAKDLQAAAAGMGASAQALEPMRPWLAALTLSVVPMIKAGYDPKSGVEAKLKTAAVAAGKPVRTLETPEEQVRFFADLPPATELDLLRSALEEAGEGAAMLDELVAAWSKGDVATLDRLMSEKMKDEYPAIYDVLLAQRNRTWAESITRMLDGKGTALIAVGAGHLVGADSVQAQLAKRGIRAERVN</sequence>
<dbReference type="RefSeq" id="WP_099622900.1">
    <property type="nucleotide sequence ID" value="NZ_CP024201.1"/>
</dbReference>
<gene>
    <name evidence="2" type="ORF">CSW64_15245</name>
</gene>
<dbReference type="PANTHER" id="PTHR40590">
    <property type="entry name" value="CYTOPLASMIC PROTEIN-RELATED"/>
    <property type="match status" value="1"/>
</dbReference>
<dbReference type="InterPro" id="IPR047111">
    <property type="entry name" value="YbaP-like"/>
</dbReference>
<dbReference type="CDD" id="cd14789">
    <property type="entry name" value="Tiki"/>
    <property type="match status" value="1"/>
</dbReference>
<dbReference type="Pfam" id="PF01963">
    <property type="entry name" value="TraB_PrgY_gumN"/>
    <property type="match status" value="1"/>
</dbReference>
<proteinExistence type="predicted"/>
<keyword evidence="1" id="KW-0732">Signal</keyword>
<feature type="chain" id="PRO_5013581701" evidence="1">
    <location>
        <begin position="29"/>
        <end position="293"/>
    </location>
</feature>
<dbReference type="PANTHER" id="PTHR40590:SF1">
    <property type="entry name" value="CYTOPLASMIC PROTEIN"/>
    <property type="match status" value="1"/>
</dbReference>
<evidence type="ECO:0000256" key="1">
    <source>
        <dbReference type="SAM" id="SignalP"/>
    </source>
</evidence>
<organism evidence="2 3">
    <name type="scientific">Caulobacter mirabilis</name>
    <dbReference type="NCBI Taxonomy" id="69666"/>
    <lineage>
        <taxon>Bacteria</taxon>
        <taxon>Pseudomonadati</taxon>
        <taxon>Pseudomonadota</taxon>
        <taxon>Alphaproteobacteria</taxon>
        <taxon>Caulobacterales</taxon>
        <taxon>Caulobacteraceae</taxon>
        <taxon>Caulobacter</taxon>
    </lineage>
</organism>
<evidence type="ECO:0000313" key="2">
    <source>
        <dbReference type="EMBL" id="ATQ43651.1"/>
    </source>
</evidence>
<keyword evidence="3" id="KW-1185">Reference proteome</keyword>